<evidence type="ECO:0008006" key="4">
    <source>
        <dbReference type="Google" id="ProtNLM"/>
    </source>
</evidence>
<dbReference type="AlphaFoldDB" id="A0AB34IJU8"/>
<dbReference type="Gene3D" id="3.40.50.1820">
    <property type="entry name" value="alpha/beta hydrolase"/>
    <property type="match status" value="1"/>
</dbReference>
<dbReference type="SUPFAM" id="SSF53474">
    <property type="entry name" value="alpha/beta-Hydrolases"/>
    <property type="match status" value="1"/>
</dbReference>
<dbReference type="PANTHER" id="PTHR46438">
    <property type="entry name" value="ALPHA/BETA-HYDROLASES SUPERFAMILY PROTEIN"/>
    <property type="match status" value="1"/>
</dbReference>
<keyword evidence="1" id="KW-0732">Signal</keyword>
<dbReference type="InterPro" id="IPR029058">
    <property type="entry name" value="AB_hydrolase_fold"/>
</dbReference>
<gene>
    <name evidence="2" type="ORF">AB1Y20_013156</name>
</gene>
<dbReference type="EMBL" id="JBGBPQ010000023">
    <property type="protein sequence ID" value="KAL1500499.1"/>
    <property type="molecule type" value="Genomic_DNA"/>
</dbReference>
<evidence type="ECO:0000256" key="1">
    <source>
        <dbReference type="SAM" id="SignalP"/>
    </source>
</evidence>
<comment type="caution">
    <text evidence="2">The sequence shown here is derived from an EMBL/GenBank/DDBJ whole genome shotgun (WGS) entry which is preliminary data.</text>
</comment>
<reference evidence="2 3" key="1">
    <citation type="journal article" date="2024" name="Science">
        <title>Giant polyketide synthase enzymes in the biosynthesis of giant marine polyether toxins.</title>
        <authorList>
            <person name="Fallon T.R."/>
            <person name="Shende V.V."/>
            <person name="Wierzbicki I.H."/>
            <person name="Pendleton A.L."/>
            <person name="Watervoot N.F."/>
            <person name="Auber R.P."/>
            <person name="Gonzalez D.J."/>
            <person name="Wisecaver J.H."/>
            <person name="Moore B.S."/>
        </authorList>
    </citation>
    <scope>NUCLEOTIDE SEQUENCE [LARGE SCALE GENOMIC DNA]</scope>
    <source>
        <strain evidence="2 3">12B1</strain>
    </source>
</reference>
<protein>
    <recommendedName>
        <fullName evidence="4">AB hydrolase-1 domain-containing protein</fullName>
    </recommendedName>
</protein>
<organism evidence="2 3">
    <name type="scientific">Prymnesium parvum</name>
    <name type="common">Toxic golden alga</name>
    <dbReference type="NCBI Taxonomy" id="97485"/>
    <lineage>
        <taxon>Eukaryota</taxon>
        <taxon>Haptista</taxon>
        <taxon>Haptophyta</taxon>
        <taxon>Prymnesiophyceae</taxon>
        <taxon>Prymnesiales</taxon>
        <taxon>Prymnesiaceae</taxon>
        <taxon>Prymnesium</taxon>
    </lineage>
</organism>
<feature type="signal peptide" evidence="1">
    <location>
        <begin position="1"/>
        <end position="19"/>
    </location>
</feature>
<proteinExistence type="predicted"/>
<evidence type="ECO:0000313" key="3">
    <source>
        <dbReference type="Proteomes" id="UP001515480"/>
    </source>
</evidence>
<sequence>MALLQFTALLAALSPPPLSVRTATFDGVRYSATVLPATSPGLPPLLLLPPIGVGIDRSFCDRFLSAWAAHASYGAAVHAIDVIGMGDSAPKPSMRRPWGGYATPPRTPAAWAAQLLSYIRSELHEACVLVAQSNLCAVALEAAAREPGALRALVLVGPPAVEALSADKSAAAIAKVWRLTSSPVGAALFRFARRKAFLASFSKQNLFADPSQVDEAYLEMCAKGAEDTATRHAVFSFVAGTWRRDYRPVLASLRIPTLIVSGRDVRARGSAPKPRVSEVDKTSLRGLLRWFRVWGKGDDQPSGRFDQVGRDLGLDPEEKLRDYVAAMPAAEAAGCVETALLPGFNVLVYESPRELAECIGEFVSRRCAS</sequence>
<name>A0AB34IJU8_PRYPA</name>
<feature type="chain" id="PRO_5044321476" description="AB hydrolase-1 domain-containing protein" evidence="1">
    <location>
        <begin position="20"/>
        <end position="369"/>
    </location>
</feature>
<evidence type="ECO:0000313" key="2">
    <source>
        <dbReference type="EMBL" id="KAL1500499.1"/>
    </source>
</evidence>
<dbReference type="Proteomes" id="UP001515480">
    <property type="component" value="Unassembled WGS sequence"/>
</dbReference>
<keyword evidence="3" id="KW-1185">Reference proteome</keyword>
<accession>A0AB34IJU8</accession>
<dbReference type="PANTHER" id="PTHR46438:SF2">
    <property type="entry name" value="ALPHA_BETA-HYDROLASES SUPERFAMILY PROTEIN"/>
    <property type="match status" value="1"/>
</dbReference>